<keyword evidence="1" id="KW-1133">Transmembrane helix</keyword>
<reference evidence="2 3" key="1">
    <citation type="submission" date="2015-12" db="EMBL/GenBank/DDBJ databases">
        <title>Draft genome sequence of Moniliophthora roreri, the causal agent of frosty pod rot of cacao.</title>
        <authorList>
            <person name="Aime M.C."/>
            <person name="Diaz-Valderrama J.R."/>
            <person name="Kijpornyongpan T."/>
            <person name="Phillips-Mora W."/>
        </authorList>
    </citation>
    <scope>NUCLEOTIDE SEQUENCE [LARGE SCALE GENOMIC DNA]</scope>
    <source>
        <strain evidence="2 3">MCA 2952</strain>
    </source>
</reference>
<organism evidence="2 3">
    <name type="scientific">Moniliophthora roreri</name>
    <name type="common">Frosty pod rot fungus</name>
    <name type="synonym">Monilia roreri</name>
    <dbReference type="NCBI Taxonomy" id="221103"/>
    <lineage>
        <taxon>Eukaryota</taxon>
        <taxon>Fungi</taxon>
        <taxon>Dikarya</taxon>
        <taxon>Basidiomycota</taxon>
        <taxon>Agaricomycotina</taxon>
        <taxon>Agaricomycetes</taxon>
        <taxon>Agaricomycetidae</taxon>
        <taxon>Agaricales</taxon>
        <taxon>Marasmiineae</taxon>
        <taxon>Marasmiaceae</taxon>
        <taxon>Moniliophthora</taxon>
    </lineage>
</organism>
<evidence type="ECO:0000313" key="3">
    <source>
        <dbReference type="Proteomes" id="UP000054988"/>
    </source>
</evidence>
<evidence type="ECO:0000256" key="1">
    <source>
        <dbReference type="SAM" id="Phobius"/>
    </source>
</evidence>
<proteinExistence type="predicted"/>
<dbReference type="Proteomes" id="UP000054988">
    <property type="component" value="Unassembled WGS sequence"/>
</dbReference>
<accession>A0A0W0GEQ5</accession>
<keyword evidence="1" id="KW-0472">Membrane</keyword>
<name>A0A0W0GEQ5_MONRR</name>
<evidence type="ECO:0000313" key="2">
    <source>
        <dbReference type="EMBL" id="KTB47038.1"/>
    </source>
</evidence>
<gene>
    <name evidence="2" type="ORF">WG66_381</name>
</gene>
<sequence length="203" mass="23081">MPVPSTQNSNPRLVGPDVCEINSYYLYIVVGLAFIVAVVLWPLFRHHYPCVMSDLNKKENTLDKVYSRAPKVEELPSCRSMLGDVLLRRIELKNRASKIRTRSLDLDAISRPIWKVYLDFHPTLVSDILAWNADVEILIRNILVIVESVLQDGFETQLTRSAQAGVGLPSVSFCSSVPDVNATIHDYDIENFNFWESSFMGRH</sequence>
<keyword evidence="1" id="KW-0812">Transmembrane</keyword>
<dbReference type="EMBL" id="LATX01000155">
    <property type="protein sequence ID" value="KTB47038.1"/>
    <property type="molecule type" value="Genomic_DNA"/>
</dbReference>
<feature type="transmembrane region" description="Helical" evidence="1">
    <location>
        <begin position="24"/>
        <end position="44"/>
    </location>
</feature>
<dbReference type="AlphaFoldDB" id="A0A0W0GEQ5"/>
<comment type="caution">
    <text evidence="2">The sequence shown here is derived from an EMBL/GenBank/DDBJ whole genome shotgun (WGS) entry which is preliminary data.</text>
</comment>
<protein>
    <submittedName>
        <fullName evidence="2">Uncharacterized protein</fullName>
    </submittedName>
</protein>